<name>A0A5P1EV12_ASPOF</name>
<evidence type="ECO:0000313" key="2">
    <source>
        <dbReference type="EMBL" id="ONK69898.1"/>
    </source>
</evidence>
<proteinExistence type="predicted"/>
<feature type="transmembrane region" description="Helical" evidence="1">
    <location>
        <begin position="46"/>
        <end position="69"/>
    </location>
</feature>
<dbReference type="EMBL" id="CM007385">
    <property type="protein sequence ID" value="ONK69898.1"/>
    <property type="molecule type" value="Genomic_DNA"/>
</dbReference>
<dbReference type="OrthoDB" id="1857727at2759"/>
<dbReference type="AlphaFoldDB" id="A0A5P1EV12"/>
<keyword evidence="1" id="KW-0812">Transmembrane</keyword>
<accession>A0A5P1EV12</accession>
<dbReference type="Gramene" id="ONK69898">
    <property type="protein sequence ID" value="ONK69898"/>
    <property type="gene ID" value="A4U43_C05F28000"/>
</dbReference>
<reference evidence="3" key="1">
    <citation type="journal article" date="2017" name="Nat. Commun.">
        <title>The asparagus genome sheds light on the origin and evolution of a young Y chromosome.</title>
        <authorList>
            <person name="Harkess A."/>
            <person name="Zhou J."/>
            <person name="Xu C."/>
            <person name="Bowers J.E."/>
            <person name="Van der Hulst R."/>
            <person name="Ayyampalayam S."/>
            <person name="Mercati F."/>
            <person name="Riccardi P."/>
            <person name="McKain M.R."/>
            <person name="Kakrana A."/>
            <person name="Tang H."/>
            <person name="Ray J."/>
            <person name="Groenendijk J."/>
            <person name="Arikit S."/>
            <person name="Mathioni S.M."/>
            <person name="Nakano M."/>
            <person name="Shan H."/>
            <person name="Telgmann-Rauber A."/>
            <person name="Kanno A."/>
            <person name="Yue Z."/>
            <person name="Chen H."/>
            <person name="Li W."/>
            <person name="Chen Y."/>
            <person name="Xu X."/>
            <person name="Zhang Y."/>
            <person name="Luo S."/>
            <person name="Chen H."/>
            <person name="Gao J."/>
            <person name="Mao Z."/>
            <person name="Pires J.C."/>
            <person name="Luo M."/>
            <person name="Kudrna D."/>
            <person name="Wing R.A."/>
            <person name="Meyers B.C."/>
            <person name="Yi K."/>
            <person name="Kong H."/>
            <person name="Lavrijsen P."/>
            <person name="Sunseri F."/>
            <person name="Falavigna A."/>
            <person name="Ye Y."/>
            <person name="Leebens-Mack J.H."/>
            <person name="Chen G."/>
        </authorList>
    </citation>
    <scope>NUCLEOTIDE SEQUENCE [LARGE SCALE GENOMIC DNA]</scope>
    <source>
        <strain evidence="3">cv. DH0086</strain>
    </source>
</reference>
<evidence type="ECO:0000313" key="3">
    <source>
        <dbReference type="Proteomes" id="UP000243459"/>
    </source>
</evidence>
<keyword evidence="1" id="KW-1133">Transmembrane helix</keyword>
<organism evidence="2 3">
    <name type="scientific">Asparagus officinalis</name>
    <name type="common">Garden asparagus</name>
    <dbReference type="NCBI Taxonomy" id="4686"/>
    <lineage>
        <taxon>Eukaryota</taxon>
        <taxon>Viridiplantae</taxon>
        <taxon>Streptophyta</taxon>
        <taxon>Embryophyta</taxon>
        <taxon>Tracheophyta</taxon>
        <taxon>Spermatophyta</taxon>
        <taxon>Magnoliopsida</taxon>
        <taxon>Liliopsida</taxon>
        <taxon>Asparagales</taxon>
        <taxon>Asparagaceae</taxon>
        <taxon>Asparagoideae</taxon>
        <taxon>Asparagus</taxon>
    </lineage>
</organism>
<keyword evidence="1" id="KW-0472">Membrane</keyword>
<evidence type="ECO:0000256" key="1">
    <source>
        <dbReference type="SAM" id="Phobius"/>
    </source>
</evidence>
<sequence>MCREKGGGVCGYDVHSGEFLCLCEQGGNVTTYCGDKSLQHRTPATVIAGTTTVVSVAGLASAGVLVWYLRKMRPNKVVTCGVQTTENRLF</sequence>
<gene>
    <name evidence="2" type="ORF">A4U43_C05F28000</name>
</gene>
<keyword evidence="3" id="KW-1185">Reference proteome</keyword>
<protein>
    <submittedName>
        <fullName evidence="2">Uncharacterized protein</fullName>
    </submittedName>
</protein>
<dbReference type="Proteomes" id="UP000243459">
    <property type="component" value="Chromosome 5"/>
</dbReference>